<protein>
    <recommendedName>
        <fullName evidence="4">Ricin B lectin domain-containing protein</fullName>
    </recommendedName>
</protein>
<sequence>MSDFNGPGAYRLIYANSPSGSPAAVEIKDGKKDDKSKAVMKGKEKSDNQIWHIVDRGDGTVSKHREYLIINRLTGLFLACEEGEKKGGRVTSNRDSPNYNRVGWNIIPTRNDSGTYLVTPFNNSKLSLTPDYYKPDTGTELTI</sequence>
<dbReference type="SUPFAM" id="SSF50370">
    <property type="entry name" value="Ricin B-like lectins"/>
    <property type="match status" value="1"/>
</dbReference>
<dbReference type="Gene3D" id="2.80.10.50">
    <property type="match status" value="1"/>
</dbReference>
<evidence type="ECO:0000256" key="1">
    <source>
        <dbReference type="SAM" id="MobiDB-lite"/>
    </source>
</evidence>
<organism evidence="2 3">
    <name type="scientific">Zasmidium cellare ATCC 36951</name>
    <dbReference type="NCBI Taxonomy" id="1080233"/>
    <lineage>
        <taxon>Eukaryota</taxon>
        <taxon>Fungi</taxon>
        <taxon>Dikarya</taxon>
        <taxon>Ascomycota</taxon>
        <taxon>Pezizomycotina</taxon>
        <taxon>Dothideomycetes</taxon>
        <taxon>Dothideomycetidae</taxon>
        <taxon>Mycosphaerellales</taxon>
        <taxon>Mycosphaerellaceae</taxon>
        <taxon>Zasmidium</taxon>
    </lineage>
</organism>
<evidence type="ECO:0008006" key="4">
    <source>
        <dbReference type="Google" id="ProtNLM"/>
    </source>
</evidence>
<dbReference type="EMBL" id="ML993582">
    <property type="protein sequence ID" value="KAF2171976.1"/>
    <property type="molecule type" value="Genomic_DNA"/>
</dbReference>
<feature type="region of interest" description="Disordered" evidence="1">
    <location>
        <begin position="16"/>
        <end position="45"/>
    </location>
</feature>
<feature type="compositionally biased region" description="Basic and acidic residues" evidence="1">
    <location>
        <begin position="26"/>
        <end position="45"/>
    </location>
</feature>
<dbReference type="Proteomes" id="UP000799537">
    <property type="component" value="Unassembled WGS sequence"/>
</dbReference>
<accession>A0A6A6D2V2</accession>
<gene>
    <name evidence="2" type="ORF">M409DRAFT_18207</name>
</gene>
<keyword evidence="3" id="KW-1185">Reference proteome</keyword>
<dbReference type="OrthoDB" id="3682743at2759"/>
<name>A0A6A6D2V2_ZASCE</name>
<dbReference type="RefSeq" id="XP_033672865.1">
    <property type="nucleotide sequence ID" value="XM_033804404.1"/>
</dbReference>
<reference evidence="2" key="1">
    <citation type="journal article" date="2020" name="Stud. Mycol.">
        <title>101 Dothideomycetes genomes: a test case for predicting lifestyles and emergence of pathogens.</title>
        <authorList>
            <person name="Haridas S."/>
            <person name="Albert R."/>
            <person name="Binder M."/>
            <person name="Bloem J."/>
            <person name="Labutti K."/>
            <person name="Salamov A."/>
            <person name="Andreopoulos B."/>
            <person name="Baker S."/>
            <person name="Barry K."/>
            <person name="Bills G."/>
            <person name="Bluhm B."/>
            <person name="Cannon C."/>
            <person name="Castanera R."/>
            <person name="Culley D."/>
            <person name="Daum C."/>
            <person name="Ezra D."/>
            <person name="Gonzalez J."/>
            <person name="Henrissat B."/>
            <person name="Kuo A."/>
            <person name="Liang C."/>
            <person name="Lipzen A."/>
            <person name="Lutzoni F."/>
            <person name="Magnuson J."/>
            <person name="Mondo S."/>
            <person name="Nolan M."/>
            <person name="Ohm R."/>
            <person name="Pangilinan J."/>
            <person name="Park H.-J."/>
            <person name="Ramirez L."/>
            <person name="Alfaro M."/>
            <person name="Sun H."/>
            <person name="Tritt A."/>
            <person name="Yoshinaga Y."/>
            <person name="Zwiers L.-H."/>
            <person name="Turgeon B."/>
            <person name="Goodwin S."/>
            <person name="Spatafora J."/>
            <person name="Crous P."/>
            <person name="Grigoriev I."/>
        </authorList>
    </citation>
    <scope>NUCLEOTIDE SEQUENCE</scope>
    <source>
        <strain evidence="2">ATCC 36951</strain>
    </source>
</reference>
<evidence type="ECO:0000313" key="3">
    <source>
        <dbReference type="Proteomes" id="UP000799537"/>
    </source>
</evidence>
<dbReference type="GeneID" id="54557676"/>
<dbReference type="InterPro" id="IPR035992">
    <property type="entry name" value="Ricin_B-like_lectins"/>
</dbReference>
<dbReference type="AlphaFoldDB" id="A0A6A6D2V2"/>
<proteinExistence type="predicted"/>
<evidence type="ECO:0000313" key="2">
    <source>
        <dbReference type="EMBL" id="KAF2171976.1"/>
    </source>
</evidence>